<organism evidence="1 2">
    <name type="scientific">Paucilactobacillus vaccinostercus DSM 20634</name>
    <dbReference type="NCBI Taxonomy" id="1423813"/>
    <lineage>
        <taxon>Bacteria</taxon>
        <taxon>Bacillati</taxon>
        <taxon>Bacillota</taxon>
        <taxon>Bacilli</taxon>
        <taxon>Lactobacillales</taxon>
        <taxon>Lactobacillaceae</taxon>
        <taxon>Paucilactobacillus</taxon>
    </lineage>
</organism>
<accession>A0A0R2A3I7</accession>
<evidence type="ECO:0000313" key="2">
    <source>
        <dbReference type="Proteomes" id="UP000051733"/>
    </source>
</evidence>
<keyword evidence="2" id="KW-1185">Reference proteome</keyword>
<gene>
    <name evidence="1" type="ORF">FC26_GL001301</name>
</gene>
<dbReference type="AlphaFoldDB" id="A0A0R2A3I7"/>
<evidence type="ECO:0000313" key="1">
    <source>
        <dbReference type="EMBL" id="KRM61736.1"/>
    </source>
</evidence>
<dbReference type="RefSeq" id="WP_157061054.1">
    <property type="nucleotide sequence ID" value="NZ_AYYY01000021.1"/>
</dbReference>
<name>A0A0R2A3I7_9LACO</name>
<sequence length="53" mass="6008">MYIIKVGCKWIGKPNKKGNFCLVTMVNEAYGFDEFDKAHKYAELINGVVVPEV</sequence>
<protein>
    <submittedName>
        <fullName evidence="1">Uncharacterized protein</fullName>
    </submittedName>
</protein>
<dbReference type="EMBL" id="AYYY01000021">
    <property type="protein sequence ID" value="KRM61736.1"/>
    <property type="molecule type" value="Genomic_DNA"/>
</dbReference>
<dbReference type="PATRIC" id="fig|1423813.3.peg.1326"/>
<comment type="caution">
    <text evidence="1">The sequence shown here is derived from an EMBL/GenBank/DDBJ whole genome shotgun (WGS) entry which is preliminary data.</text>
</comment>
<dbReference type="Proteomes" id="UP000051733">
    <property type="component" value="Unassembled WGS sequence"/>
</dbReference>
<reference evidence="1 2" key="1">
    <citation type="journal article" date="2015" name="Genome Announc.">
        <title>Expanding the biotechnology potential of lactobacilli through comparative genomics of 213 strains and associated genera.</title>
        <authorList>
            <person name="Sun Z."/>
            <person name="Harris H.M."/>
            <person name="McCann A."/>
            <person name="Guo C."/>
            <person name="Argimon S."/>
            <person name="Zhang W."/>
            <person name="Yang X."/>
            <person name="Jeffery I.B."/>
            <person name="Cooney J.C."/>
            <person name="Kagawa T.F."/>
            <person name="Liu W."/>
            <person name="Song Y."/>
            <person name="Salvetti E."/>
            <person name="Wrobel A."/>
            <person name="Rasinkangas P."/>
            <person name="Parkhill J."/>
            <person name="Rea M.C."/>
            <person name="O'Sullivan O."/>
            <person name="Ritari J."/>
            <person name="Douillard F.P."/>
            <person name="Paul Ross R."/>
            <person name="Yang R."/>
            <person name="Briner A.E."/>
            <person name="Felis G.E."/>
            <person name="de Vos W.M."/>
            <person name="Barrangou R."/>
            <person name="Klaenhammer T.R."/>
            <person name="Caufield P.W."/>
            <person name="Cui Y."/>
            <person name="Zhang H."/>
            <person name="O'Toole P.W."/>
        </authorList>
    </citation>
    <scope>NUCLEOTIDE SEQUENCE [LARGE SCALE GENOMIC DNA]</scope>
    <source>
        <strain evidence="1 2">DSM 20634</strain>
    </source>
</reference>
<proteinExistence type="predicted"/>